<name>A0A0D6ZFF5_9BACI</name>
<dbReference type="Gene3D" id="1.10.287.990">
    <property type="entry name" value="Fe,Mn superoxide dismutase (SOD) domain"/>
    <property type="match status" value="1"/>
</dbReference>
<dbReference type="PRINTS" id="PR01703">
    <property type="entry name" value="MNSODISMTASE"/>
</dbReference>
<accession>A0A0D6ZFF5</accession>
<dbReference type="InterPro" id="IPR036314">
    <property type="entry name" value="SOD_C_sf"/>
</dbReference>
<dbReference type="PANTHER" id="PTHR11404">
    <property type="entry name" value="SUPEROXIDE DISMUTASE 2"/>
    <property type="match status" value="1"/>
</dbReference>
<dbReference type="InterPro" id="IPR019831">
    <property type="entry name" value="Mn/Fe_SOD_N"/>
</dbReference>
<evidence type="ECO:0000256" key="1">
    <source>
        <dbReference type="ARBA" id="ARBA00008714"/>
    </source>
</evidence>
<dbReference type="Pfam" id="PF00081">
    <property type="entry name" value="Sod_Fe_N"/>
    <property type="match status" value="1"/>
</dbReference>
<feature type="domain" description="Manganese/iron superoxide dismutase N-terminal" evidence="5">
    <location>
        <begin position="96"/>
        <end position="175"/>
    </location>
</feature>
<dbReference type="InterPro" id="IPR050265">
    <property type="entry name" value="Fe/Mn_Superoxide_Dismutase"/>
</dbReference>
<dbReference type="EMBL" id="JXIQ01000019">
    <property type="protein sequence ID" value="KIY23338.1"/>
    <property type="molecule type" value="Genomic_DNA"/>
</dbReference>
<proteinExistence type="inferred from homology"/>
<dbReference type="Pfam" id="PF02777">
    <property type="entry name" value="Sod_Fe_C"/>
    <property type="match status" value="1"/>
</dbReference>
<dbReference type="Proteomes" id="UP000032512">
    <property type="component" value="Unassembled WGS sequence"/>
</dbReference>
<dbReference type="PANTHER" id="PTHR11404:SF6">
    <property type="entry name" value="SUPEROXIDE DISMUTASE [MN], MITOCHONDRIAL"/>
    <property type="match status" value="1"/>
</dbReference>
<dbReference type="Gene3D" id="3.55.40.20">
    <property type="entry name" value="Iron/manganese superoxide dismutase, C-terminal domain"/>
    <property type="match status" value="1"/>
</dbReference>
<dbReference type="OrthoDB" id="9803125at2"/>
<dbReference type="PATRIC" id="fig|285983.3.peg.2564"/>
<gene>
    <name evidence="7" type="ORF">UB32_03155</name>
</gene>
<organism evidence="7 8">
    <name type="scientific">Mesobacillus subterraneus</name>
    <dbReference type="NCBI Taxonomy" id="285983"/>
    <lineage>
        <taxon>Bacteria</taxon>
        <taxon>Bacillati</taxon>
        <taxon>Bacillota</taxon>
        <taxon>Bacilli</taxon>
        <taxon>Bacillales</taxon>
        <taxon>Bacillaceae</taxon>
        <taxon>Mesobacillus</taxon>
    </lineage>
</organism>
<dbReference type="InterPro" id="IPR019832">
    <property type="entry name" value="Mn/Fe_SOD_C"/>
</dbReference>
<comment type="similarity">
    <text evidence="1">Belongs to the iron/manganese superoxide dismutase family.</text>
</comment>
<keyword evidence="4" id="KW-0560">Oxidoreductase</keyword>
<dbReference type="PROSITE" id="PS00088">
    <property type="entry name" value="SOD_MN"/>
    <property type="match status" value="1"/>
</dbReference>
<keyword evidence="8" id="KW-1185">Reference proteome</keyword>
<dbReference type="AlphaFoldDB" id="A0A0D6ZFF5"/>
<keyword evidence="3" id="KW-0479">Metal-binding</keyword>
<evidence type="ECO:0000256" key="3">
    <source>
        <dbReference type="ARBA" id="ARBA00022723"/>
    </source>
</evidence>
<evidence type="ECO:0000313" key="8">
    <source>
        <dbReference type="Proteomes" id="UP000032512"/>
    </source>
</evidence>
<dbReference type="SUPFAM" id="SSF46609">
    <property type="entry name" value="Fe,Mn superoxide dismutase (SOD), N-terminal domain"/>
    <property type="match status" value="1"/>
</dbReference>
<dbReference type="GO" id="GO:0004784">
    <property type="term" value="F:superoxide dismutase activity"/>
    <property type="evidence" value="ECO:0007669"/>
    <property type="project" value="UniProtKB-EC"/>
</dbReference>
<dbReference type="FunFam" id="3.55.40.20:FF:000004">
    <property type="entry name" value="Superoxide dismutase [Fe]"/>
    <property type="match status" value="1"/>
</dbReference>
<dbReference type="InterPro" id="IPR019833">
    <property type="entry name" value="Mn/Fe_SOD_BS"/>
</dbReference>
<dbReference type="InterPro" id="IPR036324">
    <property type="entry name" value="Mn/Fe_SOD_N_sf"/>
</dbReference>
<dbReference type="RefSeq" id="WP_044391140.1">
    <property type="nucleotide sequence ID" value="NZ_JXIQ01000019.1"/>
</dbReference>
<dbReference type="GO" id="GO:0046872">
    <property type="term" value="F:metal ion binding"/>
    <property type="evidence" value="ECO:0007669"/>
    <property type="project" value="UniProtKB-KW"/>
</dbReference>
<sequence length="297" mass="35141">MHGYWFKYSLQEWCREMEEKWDSVKAQLRESGDQDSLMQWEENLFTLKNKAESNPDAEELYAQARKLFDELTNFENSPEDGRLQPQRLQPVPIGGHKLPPLPYAYNALEPVIDREIMRLHHLKHHQGYVDGLNKAEKEMQKARQTGDFSLIKHWEREAAFHGSGHYLHTIFWNIMIPNGGGTPKGQLSKAINDTFGSFENFKKHFTEAAKNVEAVGWVILVWSPRSHRLEILQAEKHQNLTQWDVVPLLVLDVWEHAYYLQYKNERAKYVENWWNVVNWKEVEQRFNKARALAWQPF</sequence>
<evidence type="ECO:0000259" key="6">
    <source>
        <dbReference type="Pfam" id="PF02777"/>
    </source>
</evidence>
<dbReference type="EC" id="1.15.1.1" evidence="2"/>
<evidence type="ECO:0000313" key="7">
    <source>
        <dbReference type="EMBL" id="KIY23338.1"/>
    </source>
</evidence>
<evidence type="ECO:0000256" key="4">
    <source>
        <dbReference type="ARBA" id="ARBA00023002"/>
    </source>
</evidence>
<evidence type="ECO:0000259" key="5">
    <source>
        <dbReference type="Pfam" id="PF00081"/>
    </source>
</evidence>
<comment type="caution">
    <text evidence="7">The sequence shown here is derived from an EMBL/GenBank/DDBJ whole genome shotgun (WGS) entry which is preliminary data.</text>
</comment>
<evidence type="ECO:0000256" key="2">
    <source>
        <dbReference type="ARBA" id="ARBA00012682"/>
    </source>
</evidence>
<reference evidence="7 8" key="1">
    <citation type="submission" date="2015-01" db="EMBL/GenBank/DDBJ databases">
        <title>Draft genome sequences of the supercritical CO2 tolerant bacteria Bacillus subterraneus MITOT1 and Bacillus cereus MIT0214.</title>
        <authorList>
            <person name="Peet K.C."/>
            <person name="Thompson J.R."/>
        </authorList>
    </citation>
    <scope>NUCLEOTIDE SEQUENCE [LARGE SCALE GENOMIC DNA]</scope>
    <source>
        <strain evidence="7 8">MITOT1</strain>
    </source>
</reference>
<dbReference type="FunFam" id="1.10.287.990:FF:000001">
    <property type="entry name" value="Superoxide dismutase"/>
    <property type="match status" value="1"/>
</dbReference>
<dbReference type="InterPro" id="IPR001189">
    <property type="entry name" value="Mn/Fe_SOD"/>
</dbReference>
<dbReference type="SUPFAM" id="SSF54719">
    <property type="entry name" value="Fe,Mn superoxide dismutase (SOD), C-terminal domain"/>
    <property type="match status" value="1"/>
</dbReference>
<protein>
    <recommendedName>
        <fullName evidence="2">superoxide dismutase</fullName>
        <ecNumber evidence="2">1.15.1.1</ecNumber>
    </recommendedName>
</protein>
<feature type="domain" description="Manganese/iron superoxide dismutase C-terminal" evidence="6">
    <location>
        <begin position="183"/>
        <end position="285"/>
    </location>
</feature>